<dbReference type="InterPro" id="IPR006621">
    <property type="entry name" value="Nose-resist-to-fluoxetine_N"/>
</dbReference>
<proteinExistence type="predicted"/>
<gene>
    <name evidence="3" type="primary">LOC106118511</name>
</gene>
<feature type="domain" description="Nose resistant-to-fluoxetine protein N-terminal" evidence="2">
    <location>
        <begin position="56"/>
        <end position="179"/>
    </location>
</feature>
<dbReference type="KEGG" id="pxu:106118511"/>
<dbReference type="PANTHER" id="PTHR11161:SF0">
    <property type="entry name" value="O-ACYLTRANSFERASE LIKE PROTEIN"/>
    <property type="match status" value="1"/>
</dbReference>
<organism evidence="3">
    <name type="scientific">Papilio xuthus</name>
    <name type="common">Asian swallowtail butterfly</name>
    <dbReference type="NCBI Taxonomy" id="66420"/>
    <lineage>
        <taxon>Eukaryota</taxon>
        <taxon>Metazoa</taxon>
        <taxon>Ecdysozoa</taxon>
        <taxon>Arthropoda</taxon>
        <taxon>Hexapoda</taxon>
        <taxon>Insecta</taxon>
        <taxon>Pterygota</taxon>
        <taxon>Neoptera</taxon>
        <taxon>Endopterygota</taxon>
        <taxon>Lepidoptera</taxon>
        <taxon>Glossata</taxon>
        <taxon>Ditrysia</taxon>
        <taxon>Papilionoidea</taxon>
        <taxon>Papilionidae</taxon>
        <taxon>Papilioninae</taxon>
        <taxon>Papilio</taxon>
    </lineage>
</organism>
<dbReference type="GeneID" id="106118511"/>
<dbReference type="Proteomes" id="UP000694872">
    <property type="component" value="Unplaced"/>
</dbReference>
<evidence type="ECO:0000259" key="2">
    <source>
        <dbReference type="Pfam" id="PF20146"/>
    </source>
</evidence>
<dbReference type="AlphaFoldDB" id="A0AAJ7E9V3"/>
<accession>A0AAJ7E9V3</accession>
<feature type="signal peptide" evidence="1">
    <location>
        <begin position="1"/>
        <end position="19"/>
    </location>
</feature>
<evidence type="ECO:0000256" key="1">
    <source>
        <dbReference type="SAM" id="SignalP"/>
    </source>
</evidence>
<reference evidence="3" key="1">
    <citation type="submission" date="2025-08" db="UniProtKB">
        <authorList>
            <consortium name="RefSeq"/>
        </authorList>
    </citation>
    <scope>IDENTIFICATION</scope>
</reference>
<dbReference type="Pfam" id="PF20146">
    <property type="entry name" value="NRF"/>
    <property type="match status" value="1"/>
</dbReference>
<keyword evidence="1" id="KW-0732">Signal</keyword>
<dbReference type="PANTHER" id="PTHR11161">
    <property type="entry name" value="O-ACYLTRANSFERASE"/>
    <property type="match status" value="1"/>
</dbReference>
<evidence type="ECO:0000313" key="3">
    <source>
        <dbReference type="RefSeq" id="XP_013168624.1"/>
    </source>
</evidence>
<dbReference type="InterPro" id="IPR052728">
    <property type="entry name" value="O2_lipid_transport_reg"/>
</dbReference>
<sequence>MNSFLIVLFTSLIINHGASEKTYNKNLDNTKKQRECIDILTENLISQNWSEDEKPCLDEILKTIVNIKNSTLWATWIWDSNQLPVGQLMGSKHHLGNYDQCISDVIGTTTPPFRTKYCLADIVLHFNEVPKLSAQDIDPYGRTEEQINMKTEWNQRFNVITWGVCVPQTCQKESVKKILRTLLGQSYLGRLKLQSHINIENCELAGEAKNHVDGFNIILFQHNQMFLYKEKH</sequence>
<feature type="chain" id="PRO_5042564260" evidence="1">
    <location>
        <begin position="20"/>
        <end position="232"/>
    </location>
</feature>
<dbReference type="RefSeq" id="XP_013168624.1">
    <property type="nucleotide sequence ID" value="XM_013313170.1"/>
</dbReference>
<protein>
    <submittedName>
        <fullName evidence="3">Uncharacterized protein LOC106118511</fullName>
    </submittedName>
</protein>
<name>A0AAJ7E9V3_PAPXU</name>